<dbReference type="HOGENOM" id="CLU_1104912_0_0_1"/>
<dbReference type="VEuPathDB" id="MicrosporidiaDB:H312_03567"/>
<dbReference type="OrthoDB" id="2196057at2759"/>
<dbReference type="InterPro" id="IPR001969">
    <property type="entry name" value="Aspartic_peptidase_AS"/>
</dbReference>
<evidence type="ECO:0000313" key="4">
    <source>
        <dbReference type="Proteomes" id="UP000030655"/>
    </source>
</evidence>
<reference evidence="4" key="1">
    <citation type="submission" date="2013-02" db="EMBL/GenBank/DDBJ databases">
        <authorList>
            <consortium name="The Broad Institute Genome Sequencing Platform"/>
            <person name="Cuomo C."/>
            <person name="Becnel J."/>
            <person name="Sanscrainte N."/>
            <person name="Walker B."/>
            <person name="Young S.K."/>
            <person name="Zeng Q."/>
            <person name="Gargeya S."/>
            <person name="Fitzgerald M."/>
            <person name="Haas B."/>
            <person name="Abouelleil A."/>
            <person name="Alvarado L."/>
            <person name="Arachchi H.M."/>
            <person name="Berlin A.M."/>
            <person name="Chapman S.B."/>
            <person name="Dewar J."/>
            <person name="Goldberg J."/>
            <person name="Griggs A."/>
            <person name="Gujja S."/>
            <person name="Hansen M."/>
            <person name="Howarth C."/>
            <person name="Imamovic A."/>
            <person name="Larimer J."/>
            <person name="McCowan C."/>
            <person name="Murphy C."/>
            <person name="Neiman D."/>
            <person name="Pearson M."/>
            <person name="Priest M."/>
            <person name="Roberts A."/>
            <person name="Saif S."/>
            <person name="Shea T."/>
            <person name="Sisk P."/>
            <person name="Sykes S."/>
            <person name="Wortman J."/>
            <person name="Nusbaum C."/>
            <person name="Birren B."/>
        </authorList>
    </citation>
    <scope>NUCLEOTIDE SEQUENCE [LARGE SCALE GENOMIC DNA]</scope>
    <source>
        <strain evidence="4">PRA339</strain>
    </source>
</reference>
<dbReference type="SMART" id="SM00343">
    <property type="entry name" value="ZnF_C2HC"/>
    <property type="match status" value="2"/>
</dbReference>
<feature type="domain" description="CCHC-type" evidence="2">
    <location>
        <begin position="141"/>
        <end position="155"/>
    </location>
</feature>
<dbReference type="InterPro" id="IPR036875">
    <property type="entry name" value="Znf_CCHC_sf"/>
</dbReference>
<gene>
    <name evidence="3" type="ORF">H312_03567</name>
</gene>
<keyword evidence="1" id="KW-0863">Zinc-finger</keyword>
<keyword evidence="1" id="KW-0862">Zinc</keyword>
<dbReference type="GO" id="GO:0006508">
    <property type="term" value="P:proteolysis"/>
    <property type="evidence" value="ECO:0007669"/>
    <property type="project" value="InterPro"/>
</dbReference>
<dbReference type="CDD" id="cd00303">
    <property type="entry name" value="retropepsin_like"/>
    <property type="match status" value="1"/>
</dbReference>
<dbReference type="Pfam" id="PF00098">
    <property type="entry name" value="zf-CCHC"/>
    <property type="match status" value="1"/>
</dbReference>
<dbReference type="InterPro" id="IPR001878">
    <property type="entry name" value="Znf_CCHC"/>
</dbReference>
<name>A0A059EVN7_9MICR</name>
<dbReference type="GO" id="GO:0003676">
    <property type="term" value="F:nucleic acid binding"/>
    <property type="evidence" value="ECO:0007669"/>
    <property type="project" value="InterPro"/>
</dbReference>
<sequence>MNRIVKVSSEEFKTLFYELGMDNRLPNSWDLFKEFLVEFCAEESIYSFKKYKEEKWSWYLTRLKDWAEKRNFSEYEIFKKIRSDYLPKQLQIIFYSKNFTLEEAIQMVKEWEISFKRNENNVEGIKFMEKKGKNNMKKIIKCFECGKEGHTKINCLRNIKENVKCFKCGNVGHYSNNCNAKKANRVKINLSKRLDERIIKIDNRPYKAVFDTGATDNMICSGLLKKIDKTKIDHSKIREFYLINGTRNKTMGVIDI</sequence>
<dbReference type="Proteomes" id="UP000030655">
    <property type="component" value="Unassembled WGS sequence"/>
</dbReference>
<keyword evidence="1" id="KW-0479">Metal-binding</keyword>
<dbReference type="GO" id="GO:0008270">
    <property type="term" value="F:zinc ion binding"/>
    <property type="evidence" value="ECO:0007669"/>
    <property type="project" value="UniProtKB-KW"/>
</dbReference>
<accession>A0A059EVN7</accession>
<dbReference type="SUPFAM" id="SSF57756">
    <property type="entry name" value="Retrovirus zinc finger-like domains"/>
    <property type="match status" value="1"/>
</dbReference>
<dbReference type="PROSITE" id="PS50158">
    <property type="entry name" value="ZF_CCHC"/>
    <property type="match status" value="2"/>
</dbReference>
<feature type="non-terminal residue" evidence="3">
    <location>
        <position position="256"/>
    </location>
</feature>
<proteinExistence type="predicted"/>
<dbReference type="EMBL" id="KK365408">
    <property type="protein sequence ID" value="KCZ79048.1"/>
    <property type="molecule type" value="Genomic_DNA"/>
</dbReference>
<dbReference type="GO" id="GO:0004190">
    <property type="term" value="F:aspartic-type endopeptidase activity"/>
    <property type="evidence" value="ECO:0007669"/>
    <property type="project" value="InterPro"/>
</dbReference>
<dbReference type="PROSITE" id="PS00141">
    <property type="entry name" value="ASP_PROTEASE"/>
    <property type="match status" value="1"/>
</dbReference>
<evidence type="ECO:0000259" key="2">
    <source>
        <dbReference type="PROSITE" id="PS50158"/>
    </source>
</evidence>
<dbReference type="PANTHER" id="PTHR23002">
    <property type="entry name" value="ZINC FINGER CCHC DOMAIN CONTAINING PROTEIN"/>
    <property type="match status" value="1"/>
</dbReference>
<reference evidence="3 4" key="2">
    <citation type="submission" date="2014-03" db="EMBL/GenBank/DDBJ databases">
        <title>The Genome Sequence of Anncaliia algerae insect isolate PRA339.</title>
        <authorList>
            <consortium name="The Broad Institute Genome Sequencing Platform"/>
            <consortium name="The Broad Institute Genome Sequencing Center for Infectious Disease"/>
            <person name="Cuomo C."/>
            <person name="Becnel J."/>
            <person name="Sanscrainte N."/>
            <person name="Walker B."/>
            <person name="Young S.K."/>
            <person name="Zeng Q."/>
            <person name="Gargeya S."/>
            <person name="Fitzgerald M."/>
            <person name="Haas B."/>
            <person name="Abouelleil A."/>
            <person name="Alvarado L."/>
            <person name="Arachchi H.M."/>
            <person name="Berlin A.M."/>
            <person name="Chapman S.B."/>
            <person name="Dewar J."/>
            <person name="Goldberg J."/>
            <person name="Griggs A."/>
            <person name="Gujja S."/>
            <person name="Hansen M."/>
            <person name="Howarth C."/>
            <person name="Imamovic A."/>
            <person name="Larimer J."/>
            <person name="McCowan C."/>
            <person name="Murphy C."/>
            <person name="Neiman D."/>
            <person name="Pearson M."/>
            <person name="Priest M."/>
            <person name="Roberts A."/>
            <person name="Saif S."/>
            <person name="Shea T."/>
            <person name="Sisk P."/>
            <person name="Sykes S."/>
            <person name="Wortman J."/>
            <person name="Nusbaum C."/>
            <person name="Birren B."/>
        </authorList>
    </citation>
    <scope>NUCLEOTIDE SEQUENCE [LARGE SCALE GENOMIC DNA]</scope>
    <source>
        <strain evidence="3 4">PRA339</strain>
    </source>
</reference>
<feature type="domain" description="CCHC-type" evidence="2">
    <location>
        <begin position="164"/>
        <end position="178"/>
    </location>
</feature>
<dbReference type="AlphaFoldDB" id="A0A059EVN7"/>
<dbReference type="InterPro" id="IPR051714">
    <property type="entry name" value="Znf_CCHC_NABP"/>
</dbReference>
<evidence type="ECO:0000256" key="1">
    <source>
        <dbReference type="PROSITE-ProRule" id="PRU00047"/>
    </source>
</evidence>
<evidence type="ECO:0000313" key="3">
    <source>
        <dbReference type="EMBL" id="KCZ79048.1"/>
    </source>
</evidence>
<keyword evidence="4" id="KW-1185">Reference proteome</keyword>
<protein>
    <recommendedName>
        <fullName evidence="2">CCHC-type domain-containing protein</fullName>
    </recommendedName>
</protein>
<dbReference type="Gene3D" id="4.10.60.10">
    <property type="entry name" value="Zinc finger, CCHC-type"/>
    <property type="match status" value="1"/>
</dbReference>
<organism evidence="3 4">
    <name type="scientific">Anncaliia algerae PRA339</name>
    <dbReference type="NCBI Taxonomy" id="1288291"/>
    <lineage>
        <taxon>Eukaryota</taxon>
        <taxon>Fungi</taxon>
        <taxon>Fungi incertae sedis</taxon>
        <taxon>Microsporidia</taxon>
        <taxon>Tubulinosematoidea</taxon>
        <taxon>Tubulinosematidae</taxon>
        <taxon>Anncaliia</taxon>
    </lineage>
</organism>